<protein>
    <submittedName>
        <fullName evidence="2">Membrane protein</fullName>
    </submittedName>
</protein>
<dbReference type="AlphaFoldDB" id="A0A917C9A3"/>
<sequence length="223" mass="23905">MSTNRPPAPLSFWHRMLRLHLRLLLATLAALVVYLVTPTLSSPGRFLVAWDVGTALWLVLVLMLVAGGTAERVKQRAAEEDEGAVAILIITLLASLLSLVAVIQEAGSVKGGNGPGALQIALAVGTLALSWAFIHGSFAMHYAREYYRRGADAKPMLAFPGAASPDFWDFFYFSFTIGTASQTADVSINSQRLRRLVLGHQIVAYVFNTAVLALGVNVAAGLV</sequence>
<accession>A0A917C9A3</accession>
<dbReference type="EMBL" id="BMCT01000006">
    <property type="protein sequence ID" value="GGF76901.1"/>
    <property type="molecule type" value="Genomic_DNA"/>
</dbReference>
<gene>
    <name evidence="2" type="ORF">GCM10007301_41000</name>
</gene>
<feature type="transmembrane region" description="Helical" evidence="1">
    <location>
        <begin position="85"/>
        <end position="104"/>
    </location>
</feature>
<dbReference type="Pfam" id="PF07077">
    <property type="entry name" value="DUF1345"/>
    <property type="match status" value="1"/>
</dbReference>
<evidence type="ECO:0000256" key="1">
    <source>
        <dbReference type="SAM" id="Phobius"/>
    </source>
</evidence>
<dbReference type="RefSeq" id="WP_188582051.1">
    <property type="nucleotide sequence ID" value="NZ_BMCT01000006.1"/>
</dbReference>
<comment type="caution">
    <text evidence="2">The sequence shown here is derived from an EMBL/GenBank/DDBJ whole genome shotgun (WGS) entry which is preliminary data.</text>
</comment>
<feature type="transmembrane region" description="Helical" evidence="1">
    <location>
        <begin position="46"/>
        <end position="65"/>
    </location>
</feature>
<feature type="transmembrane region" description="Helical" evidence="1">
    <location>
        <begin position="116"/>
        <end position="139"/>
    </location>
</feature>
<name>A0A917C9A3_9HYPH</name>
<feature type="transmembrane region" description="Helical" evidence="1">
    <location>
        <begin position="202"/>
        <end position="222"/>
    </location>
</feature>
<keyword evidence="3" id="KW-1185">Reference proteome</keyword>
<reference evidence="2" key="2">
    <citation type="submission" date="2020-09" db="EMBL/GenBank/DDBJ databases">
        <authorList>
            <person name="Sun Q."/>
            <person name="Sedlacek I."/>
        </authorList>
    </citation>
    <scope>NUCLEOTIDE SEQUENCE</scope>
    <source>
        <strain evidence="2">CCM 7897</strain>
    </source>
</reference>
<organism evidence="2 3">
    <name type="scientific">Azorhizobium oxalatiphilum</name>
    <dbReference type="NCBI Taxonomy" id="980631"/>
    <lineage>
        <taxon>Bacteria</taxon>
        <taxon>Pseudomonadati</taxon>
        <taxon>Pseudomonadota</taxon>
        <taxon>Alphaproteobacteria</taxon>
        <taxon>Hyphomicrobiales</taxon>
        <taxon>Xanthobacteraceae</taxon>
        <taxon>Azorhizobium</taxon>
    </lineage>
</organism>
<keyword evidence="1" id="KW-1133">Transmembrane helix</keyword>
<evidence type="ECO:0000313" key="3">
    <source>
        <dbReference type="Proteomes" id="UP000606044"/>
    </source>
</evidence>
<feature type="transmembrane region" description="Helical" evidence="1">
    <location>
        <begin position="21"/>
        <end position="40"/>
    </location>
</feature>
<dbReference type="Proteomes" id="UP000606044">
    <property type="component" value="Unassembled WGS sequence"/>
</dbReference>
<dbReference type="InterPro" id="IPR009781">
    <property type="entry name" value="DUF1345"/>
</dbReference>
<evidence type="ECO:0000313" key="2">
    <source>
        <dbReference type="EMBL" id="GGF76901.1"/>
    </source>
</evidence>
<keyword evidence="1" id="KW-0812">Transmembrane</keyword>
<reference evidence="2" key="1">
    <citation type="journal article" date="2014" name="Int. J. Syst. Evol. Microbiol.">
        <title>Complete genome sequence of Corynebacterium casei LMG S-19264T (=DSM 44701T), isolated from a smear-ripened cheese.</title>
        <authorList>
            <consortium name="US DOE Joint Genome Institute (JGI-PGF)"/>
            <person name="Walter F."/>
            <person name="Albersmeier A."/>
            <person name="Kalinowski J."/>
            <person name="Ruckert C."/>
        </authorList>
    </citation>
    <scope>NUCLEOTIDE SEQUENCE</scope>
    <source>
        <strain evidence="2">CCM 7897</strain>
    </source>
</reference>
<proteinExistence type="predicted"/>
<keyword evidence="1" id="KW-0472">Membrane</keyword>